<evidence type="ECO:0000313" key="9">
    <source>
        <dbReference type="Proteomes" id="UP000032352"/>
    </source>
</evidence>
<feature type="binding site" description="covalent" evidence="4">
    <location>
        <position position="57"/>
    </location>
    <ligand>
        <name>heme c</name>
        <dbReference type="ChEBI" id="CHEBI:61717"/>
        <label>1</label>
    </ligand>
</feature>
<keyword evidence="2 5" id="KW-0479">Metal-binding</keyword>
<dbReference type="GO" id="GO:0020037">
    <property type="term" value="F:heme binding"/>
    <property type="evidence" value="ECO:0007669"/>
    <property type="project" value="InterPro"/>
</dbReference>
<keyword evidence="1 4" id="KW-0349">Heme</keyword>
<evidence type="ECO:0000256" key="3">
    <source>
        <dbReference type="ARBA" id="ARBA00023004"/>
    </source>
</evidence>
<evidence type="ECO:0000256" key="5">
    <source>
        <dbReference type="PIRSR" id="PIRSR000018-51"/>
    </source>
</evidence>
<dbReference type="SUPFAM" id="SSF46626">
    <property type="entry name" value="Cytochrome c"/>
    <property type="match status" value="3"/>
</dbReference>
<proteinExistence type="predicted"/>
<feature type="binding site" description="covalent" evidence="4">
    <location>
        <position position="318"/>
    </location>
    <ligand>
        <name>heme c</name>
        <dbReference type="ChEBI" id="CHEBI:61717"/>
        <label>3</label>
    </ligand>
</feature>
<evidence type="ECO:0000256" key="2">
    <source>
        <dbReference type="ARBA" id="ARBA00022723"/>
    </source>
</evidence>
<dbReference type="InterPro" id="IPR051459">
    <property type="entry name" value="Cytochrome_c-type_DH"/>
</dbReference>
<dbReference type="Pfam" id="PF00034">
    <property type="entry name" value="Cytochrom_C"/>
    <property type="match status" value="2"/>
</dbReference>
<gene>
    <name evidence="8" type="ORF">SG34_002150</name>
</gene>
<keyword evidence="3 5" id="KW-0408">Iron</keyword>
<evidence type="ECO:0000256" key="1">
    <source>
        <dbReference type="ARBA" id="ARBA00022617"/>
    </source>
</evidence>
<organism evidence="8 9">
    <name type="scientific">Thalassomonas viridans</name>
    <dbReference type="NCBI Taxonomy" id="137584"/>
    <lineage>
        <taxon>Bacteria</taxon>
        <taxon>Pseudomonadati</taxon>
        <taxon>Pseudomonadota</taxon>
        <taxon>Gammaproteobacteria</taxon>
        <taxon>Alteromonadales</taxon>
        <taxon>Colwelliaceae</taxon>
        <taxon>Thalassomonas</taxon>
    </lineage>
</organism>
<dbReference type="RefSeq" id="WP_084724143.1">
    <property type="nucleotide sequence ID" value="NZ_CP059733.1"/>
</dbReference>
<keyword evidence="6" id="KW-0732">Signal</keyword>
<feature type="binding site" description="covalent" evidence="4">
    <location>
        <position position="199"/>
    </location>
    <ligand>
        <name>heme c</name>
        <dbReference type="ChEBI" id="CHEBI:61717"/>
        <label>2</label>
    </ligand>
</feature>
<dbReference type="KEGG" id="tvd:SG34_002150"/>
<dbReference type="PANTHER" id="PTHR35008">
    <property type="entry name" value="BLL4482 PROTEIN-RELATED"/>
    <property type="match status" value="1"/>
</dbReference>
<dbReference type="InterPro" id="IPR014353">
    <property type="entry name" value="Membr-bd_ADH_cyt_c"/>
</dbReference>
<accession>A0AAF0C9S7</accession>
<reference evidence="8 9" key="1">
    <citation type="journal article" date="2015" name="Genome Announc.">
        <title>Draft Genome Sequences of Marine Isolates of Thalassomonas viridans and Thalassomonas actiniarum.</title>
        <authorList>
            <person name="Olonade I."/>
            <person name="van Zyl L.J."/>
            <person name="Trindade M."/>
        </authorList>
    </citation>
    <scope>NUCLEOTIDE SEQUENCE [LARGE SCALE GENOMIC DNA]</scope>
    <source>
        <strain evidence="8 9">XOM25</strain>
    </source>
</reference>
<evidence type="ECO:0000256" key="4">
    <source>
        <dbReference type="PIRSR" id="PIRSR000018-50"/>
    </source>
</evidence>
<dbReference type="AlphaFoldDB" id="A0AAF0C9S7"/>
<dbReference type="Proteomes" id="UP000032352">
    <property type="component" value="Chromosome"/>
</dbReference>
<evidence type="ECO:0000259" key="7">
    <source>
        <dbReference type="PROSITE" id="PS51007"/>
    </source>
</evidence>
<name>A0AAF0C9S7_9GAMM</name>
<dbReference type="EMBL" id="CP059733">
    <property type="protein sequence ID" value="WDE05761.1"/>
    <property type="molecule type" value="Genomic_DNA"/>
</dbReference>
<dbReference type="PANTHER" id="PTHR35008:SF4">
    <property type="entry name" value="BLL4482 PROTEIN"/>
    <property type="match status" value="1"/>
</dbReference>
<dbReference type="GO" id="GO:0009055">
    <property type="term" value="F:electron transfer activity"/>
    <property type="evidence" value="ECO:0007669"/>
    <property type="project" value="InterPro"/>
</dbReference>
<dbReference type="PIRSF" id="PIRSF000018">
    <property type="entry name" value="Mb_ADH_cyt_c"/>
    <property type="match status" value="1"/>
</dbReference>
<evidence type="ECO:0000256" key="6">
    <source>
        <dbReference type="SAM" id="SignalP"/>
    </source>
</evidence>
<feature type="binding site" description="axial binding residue" evidence="5">
    <location>
        <position position="203"/>
    </location>
    <ligand>
        <name>heme c</name>
        <dbReference type="ChEBI" id="CHEBI:61717"/>
        <label>2</label>
    </ligand>
    <ligandPart>
        <name>Fe</name>
        <dbReference type="ChEBI" id="CHEBI:18248"/>
    </ligandPart>
</feature>
<evidence type="ECO:0000313" key="8">
    <source>
        <dbReference type="EMBL" id="WDE05761.1"/>
    </source>
</evidence>
<dbReference type="InterPro" id="IPR036909">
    <property type="entry name" value="Cyt_c-like_dom_sf"/>
</dbReference>
<keyword evidence="9" id="KW-1185">Reference proteome</keyword>
<comment type="cofactor">
    <cofactor evidence="4">
        <name>heme c</name>
        <dbReference type="ChEBI" id="CHEBI:61717"/>
    </cofactor>
    <text evidence="4">Binds 3 heme c groups covalently per subunit.</text>
</comment>
<dbReference type="GO" id="GO:0016614">
    <property type="term" value="F:oxidoreductase activity, acting on CH-OH group of donors"/>
    <property type="evidence" value="ECO:0007669"/>
    <property type="project" value="InterPro"/>
</dbReference>
<feature type="signal peptide" evidence="6">
    <location>
        <begin position="1"/>
        <end position="34"/>
    </location>
</feature>
<feature type="binding site" description="covalent" evidence="4">
    <location>
        <position position="202"/>
    </location>
    <ligand>
        <name>heme c</name>
        <dbReference type="ChEBI" id="CHEBI:61717"/>
        <label>2</label>
    </ligand>
</feature>
<dbReference type="PROSITE" id="PS51007">
    <property type="entry name" value="CYTC"/>
    <property type="match status" value="2"/>
</dbReference>
<feature type="binding site" description="axial binding residue" evidence="5">
    <location>
        <position position="322"/>
    </location>
    <ligand>
        <name>heme c</name>
        <dbReference type="ChEBI" id="CHEBI:61717"/>
        <label>3</label>
    </ligand>
    <ligandPart>
        <name>Fe</name>
        <dbReference type="ChEBI" id="CHEBI:18248"/>
    </ligandPart>
</feature>
<feature type="domain" description="Cytochrome c" evidence="7">
    <location>
        <begin position="40"/>
        <end position="142"/>
    </location>
</feature>
<feature type="binding site" description="covalent" evidence="4">
    <location>
        <position position="54"/>
    </location>
    <ligand>
        <name>heme c</name>
        <dbReference type="ChEBI" id="CHEBI:61717"/>
        <label>1</label>
    </ligand>
</feature>
<dbReference type="Gene3D" id="1.10.760.10">
    <property type="entry name" value="Cytochrome c-like domain"/>
    <property type="match status" value="2"/>
</dbReference>
<dbReference type="InterPro" id="IPR009056">
    <property type="entry name" value="Cyt_c-like_dom"/>
</dbReference>
<feature type="binding site" description="covalent" evidence="4">
    <location>
        <position position="321"/>
    </location>
    <ligand>
        <name>heme c</name>
        <dbReference type="ChEBI" id="CHEBI:61717"/>
        <label>3</label>
    </ligand>
</feature>
<reference evidence="8 9" key="2">
    <citation type="journal article" date="2022" name="Mar. Drugs">
        <title>Bioassay-Guided Fractionation Leads to the Detection of Cholic Acid Generated by the Rare Thalassomonas sp.</title>
        <authorList>
            <person name="Pheiffer F."/>
            <person name="Schneider Y.K."/>
            <person name="Hansen E.H."/>
            <person name="Andersen J.H."/>
            <person name="Isaksson J."/>
            <person name="Busche T."/>
            <person name="R C."/>
            <person name="Kalinowski J."/>
            <person name="Zyl L.V."/>
            <person name="Trindade M."/>
        </authorList>
    </citation>
    <scope>NUCLEOTIDE SEQUENCE [LARGE SCALE GENOMIC DNA]</scope>
    <source>
        <strain evidence="8 9">XOM25</strain>
    </source>
</reference>
<sequence>MKATNISRCRRFFRRLQTALMAFFLLAGISQIQAAQDQETLIKQGKYLAEIGDCVACHTPQGGRELSGGLPFETPFGIVYSTNITSDKETGIGHYSYRDFYRAMHEGISPDGNLYPAMPYTSYHLLTEQDTRALYAYFMNTKPVRQENKASEIGFPFNIRMGLKAWNLMNHKDGEFTPDPAKSDSWNRGSYLVNVLGHCGECHTPRDATFAMRPEAHFQGAVLDTFEASDITPQELNRQNWTHEDLRQLFTRGYSRKGTVFGGMYPVVYHSYSHLTEQDMRAVTSYLLDNEADIAEQPLTFNGHDKQAPGYNLYMGYCAGCHGQDGEGRPHVAPALAGNATLDRSSAFNAVSLLLNGIVSQHYNSTTSFYAMPAYADKFDDRQLTDLVNYMRTTWTSQKADIRLSAVAEIRINMKQSLH</sequence>
<feature type="chain" id="PRO_5042159941" evidence="6">
    <location>
        <begin position="35"/>
        <end position="419"/>
    </location>
</feature>
<dbReference type="GO" id="GO:0005506">
    <property type="term" value="F:iron ion binding"/>
    <property type="evidence" value="ECO:0007669"/>
    <property type="project" value="InterPro"/>
</dbReference>
<feature type="domain" description="Cytochrome c" evidence="7">
    <location>
        <begin position="305"/>
        <end position="395"/>
    </location>
</feature>
<feature type="binding site" description="axial binding residue" evidence="5">
    <location>
        <position position="58"/>
    </location>
    <ligand>
        <name>heme c</name>
        <dbReference type="ChEBI" id="CHEBI:61717"/>
        <label>1</label>
    </ligand>
    <ligandPart>
        <name>Fe</name>
        <dbReference type="ChEBI" id="CHEBI:18248"/>
    </ligandPart>
</feature>
<dbReference type="GO" id="GO:0016020">
    <property type="term" value="C:membrane"/>
    <property type="evidence" value="ECO:0007669"/>
    <property type="project" value="InterPro"/>
</dbReference>
<protein>
    <submittedName>
        <fullName evidence="8">Cytochrome c</fullName>
    </submittedName>
</protein>